<dbReference type="PROSITE" id="PS51257">
    <property type="entry name" value="PROKAR_LIPOPROTEIN"/>
    <property type="match status" value="1"/>
</dbReference>
<organism evidence="2 3">
    <name type="scientific">Flavobacterium ponti</name>
    <dbReference type="NCBI Taxonomy" id="665133"/>
    <lineage>
        <taxon>Bacteria</taxon>
        <taxon>Pseudomonadati</taxon>
        <taxon>Bacteroidota</taxon>
        <taxon>Flavobacteriia</taxon>
        <taxon>Flavobacteriales</taxon>
        <taxon>Flavobacteriaceae</taxon>
        <taxon>Flavobacterium</taxon>
    </lineage>
</organism>
<comment type="caution">
    <text evidence="2">The sequence shown here is derived from an EMBL/GenBank/DDBJ whole genome shotgun (WGS) entry which is preliminary data.</text>
</comment>
<evidence type="ECO:0000313" key="2">
    <source>
        <dbReference type="EMBL" id="MFC4738532.1"/>
    </source>
</evidence>
<accession>A0ABV9P319</accession>
<keyword evidence="1" id="KW-0732">Signal</keyword>
<dbReference type="EMBL" id="JBHSGW010000001">
    <property type="protein sequence ID" value="MFC4738532.1"/>
    <property type="molecule type" value="Genomic_DNA"/>
</dbReference>
<evidence type="ECO:0000313" key="3">
    <source>
        <dbReference type="Proteomes" id="UP001595885"/>
    </source>
</evidence>
<feature type="signal peptide" evidence="1">
    <location>
        <begin position="1"/>
        <end position="19"/>
    </location>
</feature>
<dbReference type="Proteomes" id="UP001595885">
    <property type="component" value="Unassembled WGS sequence"/>
</dbReference>
<reference evidence="3" key="1">
    <citation type="journal article" date="2019" name="Int. J. Syst. Evol. Microbiol.">
        <title>The Global Catalogue of Microorganisms (GCM) 10K type strain sequencing project: providing services to taxonomists for standard genome sequencing and annotation.</title>
        <authorList>
            <consortium name="The Broad Institute Genomics Platform"/>
            <consortium name="The Broad Institute Genome Sequencing Center for Infectious Disease"/>
            <person name="Wu L."/>
            <person name="Ma J."/>
        </authorList>
    </citation>
    <scope>NUCLEOTIDE SEQUENCE [LARGE SCALE GENOMIC DNA]</scope>
    <source>
        <strain evidence="3">CCUG 50349</strain>
    </source>
</reference>
<keyword evidence="3" id="KW-1185">Reference proteome</keyword>
<protein>
    <recommendedName>
        <fullName evidence="4">Protease complex subunit PrcB family protein</fullName>
    </recommendedName>
</protein>
<evidence type="ECO:0000256" key="1">
    <source>
        <dbReference type="SAM" id="SignalP"/>
    </source>
</evidence>
<name>A0ABV9P319_9FLAO</name>
<evidence type="ECO:0008006" key="4">
    <source>
        <dbReference type="Google" id="ProtNLM"/>
    </source>
</evidence>
<proteinExistence type="predicted"/>
<dbReference type="RefSeq" id="WP_379737508.1">
    <property type="nucleotide sequence ID" value="NZ_JBHSGW010000001.1"/>
</dbReference>
<feature type="chain" id="PRO_5046674265" description="Protease complex subunit PrcB family protein" evidence="1">
    <location>
        <begin position="20"/>
        <end position="148"/>
    </location>
</feature>
<gene>
    <name evidence="2" type="ORF">ACFO3U_00840</name>
</gene>
<sequence>MMKTSFLFLILFFTLSCSNDDDATVAPQTIIPTQIIKGHLNYNNTYGNENIVISNTADWQTLMTNFSTIGVINNTPFAETNIDFQNYMILFVIEVKNSTTTIDITNIQENSNNITVDVENLQVGLTTDVAHPFHIVKIPKTTKPIVFQ</sequence>